<evidence type="ECO:0000313" key="1">
    <source>
        <dbReference type="EMBL" id="EQC35442.1"/>
    </source>
</evidence>
<protein>
    <submittedName>
        <fullName evidence="1">Uncharacterized protein</fullName>
    </submittedName>
</protein>
<organism evidence="1 2">
    <name type="scientific">Saprolegnia diclina (strain VS20)</name>
    <dbReference type="NCBI Taxonomy" id="1156394"/>
    <lineage>
        <taxon>Eukaryota</taxon>
        <taxon>Sar</taxon>
        <taxon>Stramenopiles</taxon>
        <taxon>Oomycota</taxon>
        <taxon>Saprolegniomycetes</taxon>
        <taxon>Saprolegniales</taxon>
        <taxon>Saprolegniaceae</taxon>
        <taxon>Saprolegnia</taxon>
    </lineage>
</organism>
<gene>
    <name evidence="1" type="ORF">SDRG_07152</name>
</gene>
<dbReference type="Proteomes" id="UP000030762">
    <property type="component" value="Unassembled WGS sequence"/>
</dbReference>
<name>T0RYH9_SAPDV</name>
<dbReference type="EMBL" id="JH767151">
    <property type="protein sequence ID" value="EQC35442.1"/>
    <property type="molecule type" value="Genomic_DNA"/>
</dbReference>
<proteinExistence type="predicted"/>
<dbReference type="OMA" id="GTQDPCY"/>
<keyword evidence="2" id="KW-1185">Reference proteome</keyword>
<dbReference type="GeneID" id="19947879"/>
<dbReference type="RefSeq" id="XP_008611192.1">
    <property type="nucleotide sequence ID" value="XM_008612970.1"/>
</dbReference>
<dbReference type="AlphaFoldDB" id="T0RYH9"/>
<dbReference type="VEuPathDB" id="FungiDB:SDRG_07152"/>
<dbReference type="InParanoid" id="T0RYH9"/>
<dbReference type="OrthoDB" id="10360598at2759"/>
<evidence type="ECO:0000313" key="2">
    <source>
        <dbReference type="Proteomes" id="UP000030762"/>
    </source>
</evidence>
<sequence>MRLDNFTPMAQRFFLLAETTIPHAGSVATLMFGTQDPCYPLDMPICMSRDSASCLATATRYFVVLGDSSATVDPPTITFGTLAPCHLHDPFVGLEQDGSSPSAQADGNMPCLAPTVTFGTLEPCPLYEPAVGFGAGSRYVSYPAFPRSVADPQHSAPRKRMITFGTHDPCCLYLGGLPMGSFHAGTPDAPTAPVDTLTAQPAHCLSNDDHEDDSTQAQLEVPDDATKAKRVWKLTSRVLLVVKSVITSFQDMHAATTDTADAQDLGTWIETLAALHAELSLHPWRLSTFVPTLVRLQKVLSDRAELHEDEMLTISDSYASMLKALRRRYPRMRRFRCQLKP</sequence>
<accession>T0RYH9</accession>
<reference evidence="1 2" key="1">
    <citation type="submission" date="2012-04" db="EMBL/GenBank/DDBJ databases">
        <title>The Genome Sequence of Saprolegnia declina VS20.</title>
        <authorList>
            <consortium name="The Broad Institute Genome Sequencing Platform"/>
            <person name="Russ C."/>
            <person name="Nusbaum C."/>
            <person name="Tyler B."/>
            <person name="van West P."/>
            <person name="Dieguez-Uribeondo J."/>
            <person name="de Bruijn I."/>
            <person name="Tripathy S."/>
            <person name="Jiang R."/>
            <person name="Young S.K."/>
            <person name="Zeng Q."/>
            <person name="Gargeya S."/>
            <person name="Fitzgerald M."/>
            <person name="Haas B."/>
            <person name="Abouelleil A."/>
            <person name="Alvarado L."/>
            <person name="Arachchi H.M."/>
            <person name="Berlin A."/>
            <person name="Chapman S.B."/>
            <person name="Goldberg J."/>
            <person name="Griggs A."/>
            <person name="Gujja S."/>
            <person name="Hansen M."/>
            <person name="Howarth C."/>
            <person name="Imamovic A."/>
            <person name="Larimer J."/>
            <person name="McCowen C."/>
            <person name="Montmayeur A."/>
            <person name="Murphy C."/>
            <person name="Neiman D."/>
            <person name="Pearson M."/>
            <person name="Priest M."/>
            <person name="Roberts A."/>
            <person name="Saif S."/>
            <person name="Shea T."/>
            <person name="Sisk P."/>
            <person name="Sykes S."/>
            <person name="Wortman J."/>
            <person name="Nusbaum C."/>
            <person name="Birren B."/>
        </authorList>
    </citation>
    <scope>NUCLEOTIDE SEQUENCE [LARGE SCALE GENOMIC DNA]</scope>
    <source>
        <strain evidence="1 2">VS20</strain>
    </source>
</reference>